<dbReference type="PANTHER" id="PTHR44520:SF1">
    <property type="entry name" value="TWO-COMPONENT SYSTEM REGULATORY PROTEIN"/>
    <property type="match status" value="1"/>
</dbReference>
<protein>
    <submittedName>
        <fullName evidence="3">Response regulator receiver protein</fullName>
    </submittedName>
</protein>
<feature type="modified residue" description="4-aspartylphosphate" evidence="1">
    <location>
        <position position="67"/>
    </location>
</feature>
<organism evidence="3">
    <name type="scientific">Candidatus Nitrotoga fabula</name>
    <dbReference type="NCBI Taxonomy" id="2182327"/>
    <lineage>
        <taxon>Bacteria</taxon>
        <taxon>Pseudomonadati</taxon>
        <taxon>Pseudomonadota</taxon>
        <taxon>Betaproteobacteria</taxon>
        <taxon>Nitrosomonadales</taxon>
        <taxon>Gallionellaceae</taxon>
        <taxon>Candidatus Nitrotoga</taxon>
    </lineage>
</organism>
<accession>A0A2X0SLT4</accession>
<dbReference type="GO" id="GO:0000160">
    <property type="term" value="P:phosphorelay signal transduction system"/>
    <property type="evidence" value="ECO:0007669"/>
    <property type="project" value="InterPro"/>
</dbReference>
<dbReference type="EMBL" id="LS423452">
    <property type="protein sequence ID" value="SPS05885.1"/>
    <property type="molecule type" value="Genomic_DNA"/>
</dbReference>
<dbReference type="PROSITE" id="PS50110">
    <property type="entry name" value="RESPONSE_REGULATORY"/>
    <property type="match status" value="1"/>
</dbReference>
<dbReference type="CDD" id="cd17557">
    <property type="entry name" value="REC_Rcp-like"/>
    <property type="match status" value="1"/>
</dbReference>
<evidence type="ECO:0000256" key="1">
    <source>
        <dbReference type="PROSITE-ProRule" id="PRU00169"/>
    </source>
</evidence>
<evidence type="ECO:0000259" key="2">
    <source>
        <dbReference type="PROSITE" id="PS50110"/>
    </source>
</evidence>
<dbReference type="InterPro" id="IPR052893">
    <property type="entry name" value="TCS_response_regulator"/>
</dbReference>
<reference evidence="3" key="1">
    <citation type="submission" date="2018-05" db="EMBL/GenBank/DDBJ databases">
        <authorList>
            <person name="Lanie J.A."/>
            <person name="Ng W.-L."/>
            <person name="Kazmierczak K.M."/>
            <person name="Andrzejewski T.M."/>
            <person name="Davidsen T.M."/>
            <person name="Wayne K.J."/>
            <person name="Tettelin H."/>
            <person name="Glass J.I."/>
            <person name="Rusch D."/>
            <person name="Podicherti R."/>
            <person name="Tsui H.-C.T."/>
            <person name="Winkler M.E."/>
        </authorList>
    </citation>
    <scope>NUCLEOTIDE SEQUENCE</scope>
    <source>
        <strain evidence="3">KNB</strain>
    </source>
</reference>
<gene>
    <name evidence="3" type="ORF">NITFAB_1475</name>
</gene>
<keyword evidence="1" id="KW-0597">Phosphoprotein</keyword>
<dbReference type="SUPFAM" id="SSF52172">
    <property type="entry name" value="CheY-like"/>
    <property type="match status" value="1"/>
</dbReference>
<dbReference type="Gene3D" id="3.40.50.2300">
    <property type="match status" value="1"/>
</dbReference>
<dbReference type="InterPro" id="IPR001789">
    <property type="entry name" value="Sig_transdc_resp-reg_receiver"/>
</dbReference>
<dbReference type="SMART" id="SM00448">
    <property type="entry name" value="REC"/>
    <property type="match status" value="1"/>
</dbReference>
<evidence type="ECO:0000313" key="3">
    <source>
        <dbReference type="EMBL" id="SPS05885.1"/>
    </source>
</evidence>
<dbReference type="AlphaFoldDB" id="A0A2X0SLT4"/>
<dbReference type="PANTHER" id="PTHR44520">
    <property type="entry name" value="RESPONSE REGULATOR RCP1-RELATED"/>
    <property type="match status" value="1"/>
</dbReference>
<dbReference type="InterPro" id="IPR011006">
    <property type="entry name" value="CheY-like_superfamily"/>
</dbReference>
<proteinExistence type="predicted"/>
<sequence>MDRKKFILLVEDNPDDEALTMRALKQNHIANNVVVARDGAEALDYLFGRGKYAGRDLNEMPALILLDLKLPKINGLEVLKQLRANTLTALLPVAILTSSSEEHDLLTGYKLGLNSYIIKPVDFDQFIDAVCNLGKYWLSINVTPPGSGLLK</sequence>
<name>A0A2X0SLT4_9PROT</name>
<dbReference type="Pfam" id="PF00072">
    <property type="entry name" value="Response_reg"/>
    <property type="match status" value="1"/>
</dbReference>
<feature type="domain" description="Response regulatory" evidence="2">
    <location>
        <begin position="6"/>
        <end position="134"/>
    </location>
</feature>